<comment type="caution">
    <text evidence="2">The sequence shown here is derived from an EMBL/GenBank/DDBJ whole genome shotgun (WGS) entry which is preliminary data.</text>
</comment>
<organism evidence="2 3">
    <name type="scientific">Symbiochloris irregularis</name>
    <dbReference type="NCBI Taxonomy" id="706552"/>
    <lineage>
        <taxon>Eukaryota</taxon>
        <taxon>Viridiplantae</taxon>
        <taxon>Chlorophyta</taxon>
        <taxon>core chlorophytes</taxon>
        <taxon>Trebouxiophyceae</taxon>
        <taxon>Trebouxiales</taxon>
        <taxon>Trebouxiaceae</taxon>
        <taxon>Symbiochloris</taxon>
    </lineage>
</organism>
<keyword evidence="1" id="KW-0472">Membrane</keyword>
<keyword evidence="1" id="KW-1133">Transmembrane helix</keyword>
<reference evidence="2 3" key="1">
    <citation type="journal article" date="2024" name="Nat. Commun.">
        <title>Phylogenomics reveals the evolutionary origins of lichenization in chlorophyte algae.</title>
        <authorList>
            <person name="Puginier C."/>
            <person name="Libourel C."/>
            <person name="Otte J."/>
            <person name="Skaloud P."/>
            <person name="Haon M."/>
            <person name="Grisel S."/>
            <person name="Petersen M."/>
            <person name="Berrin J.G."/>
            <person name="Delaux P.M."/>
            <person name="Dal Grande F."/>
            <person name="Keller J."/>
        </authorList>
    </citation>
    <scope>NUCLEOTIDE SEQUENCE [LARGE SCALE GENOMIC DNA]</scope>
    <source>
        <strain evidence="2 3">SAG 2036</strain>
    </source>
</reference>
<dbReference type="Gene3D" id="2.40.40.10">
    <property type="entry name" value="RlpA-like domain"/>
    <property type="match status" value="1"/>
</dbReference>
<dbReference type="AlphaFoldDB" id="A0AAW1NWU0"/>
<dbReference type="SUPFAM" id="SSF50685">
    <property type="entry name" value="Barwin-like endoglucanases"/>
    <property type="match status" value="1"/>
</dbReference>
<dbReference type="InterPro" id="IPR036908">
    <property type="entry name" value="RlpA-like_sf"/>
</dbReference>
<keyword evidence="1" id="KW-0812">Transmembrane</keyword>
<dbReference type="CDD" id="cd22271">
    <property type="entry name" value="DPBB_EXP_N-like"/>
    <property type="match status" value="1"/>
</dbReference>
<evidence type="ECO:0000313" key="3">
    <source>
        <dbReference type="Proteomes" id="UP001465755"/>
    </source>
</evidence>
<gene>
    <name evidence="2" type="ORF">WJX73_000819</name>
</gene>
<dbReference type="EMBL" id="JALJOQ010000084">
    <property type="protein sequence ID" value="KAK9800224.1"/>
    <property type="molecule type" value="Genomic_DNA"/>
</dbReference>
<evidence type="ECO:0000313" key="2">
    <source>
        <dbReference type="EMBL" id="KAK9800224.1"/>
    </source>
</evidence>
<keyword evidence="3" id="KW-1185">Reference proteome</keyword>
<evidence type="ECO:0000256" key="1">
    <source>
        <dbReference type="SAM" id="Phobius"/>
    </source>
</evidence>
<dbReference type="Proteomes" id="UP001465755">
    <property type="component" value="Unassembled WGS sequence"/>
</dbReference>
<protein>
    <recommendedName>
        <fullName evidence="4">Expansin-like EG45 domain-containing protein</fullName>
    </recommendedName>
</protein>
<proteinExistence type="predicted"/>
<accession>A0AAW1NWU0</accession>
<sequence>MKTLQAKDRDWLAYRHADAIREHIRRVEQAMRAGFGVNAAKKHSNRVARLHLLQGCSQASMSARLCLLLVLLAASILGGGALPMPTTGAFSGVGTYSQAAGNGAGWACEGRTPGHPGLPTVAINAVQFGMGAACGACIEVTGTGKGEGSTPMTGTFKVTVTNILTQGSSGDLDFPKTGSGQWGIKWSFIECPGAVSTSRRMLTA</sequence>
<evidence type="ECO:0008006" key="4">
    <source>
        <dbReference type="Google" id="ProtNLM"/>
    </source>
</evidence>
<name>A0AAW1NWU0_9CHLO</name>
<feature type="transmembrane region" description="Helical" evidence="1">
    <location>
        <begin position="65"/>
        <end position="84"/>
    </location>
</feature>